<reference evidence="7 8" key="1">
    <citation type="journal article" date="2016" name="Genome Announc.">
        <title>Complete Genome and Plasmid Sequences for Rhodococcus fascians D188 and Draft Sequences for Rhodococcus Isolates PBTS 1 and PBTS 2.</title>
        <authorList>
            <person name="Stamler R.A."/>
            <person name="Vereecke D."/>
            <person name="Zhang Y."/>
            <person name="Schilkey F."/>
            <person name="Devitt N."/>
            <person name="Randall J.J."/>
        </authorList>
    </citation>
    <scope>NUCLEOTIDE SEQUENCE [LARGE SCALE GENOMIC DNA]</scope>
    <source>
        <strain evidence="7 8">PBTS2</strain>
    </source>
</reference>
<dbReference type="Proteomes" id="UP000076038">
    <property type="component" value="Chromosome"/>
</dbReference>
<dbReference type="InterPro" id="IPR007016">
    <property type="entry name" value="O-antigen_ligase-rel_domated"/>
</dbReference>
<feature type="transmembrane region" description="Helical" evidence="5">
    <location>
        <begin position="262"/>
        <end position="292"/>
    </location>
</feature>
<evidence type="ECO:0000313" key="7">
    <source>
        <dbReference type="EMBL" id="AMY23414.1"/>
    </source>
</evidence>
<dbReference type="PATRIC" id="fig|1653479.3.peg.2134"/>
<dbReference type="AlphaFoldDB" id="A0A143QKD3"/>
<feature type="transmembrane region" description="Helical" evidence="5">
    <location>
        <begin position="121"/>
        <end position="140"/>
    </location>
</feature>
<dbReference type="EMBL" id="CP015220">
    <property type="protein sequence ID" value="AMY23414.1"/>
    <property type="molecule type" value="Genomic_DNA"/>
</dbReference>
<feature type="transmembrane region" description="Helical" evidence="5">
    <location>
        <begin position="419"/>
        <end position="437"/>
    </location>
</feature>
<evidence type="ECO:0000256" key="1">
    <source>
        <dbReference type="ARBA" id="ARBA00004141"/>
    </source>
</evidence>
<evidence type="ECO:0000313" key="8">
    <source>
        <dbReference type="Proteomes" id="UP000076038"/>
    </source>
</evidence>
<dbReference type="PANTHER" id="PTHR37422:SF13">
    <property type="entry name" value="LIPOPOLYSACCHARIDE BIOSYNTHESIS PROTEIN PA4999-RELATED"/>
    <property type="match status" value="1"/>
</dbReference>
<feature type="domain" description="O-antigen ligase-related" evidence="6">
    <location>
        <begin position="263"/>
        <end position="396"/>
    </location>
</feature>
<dbReference type="PANTHER" id="PTHR37422">
    <property type="entry name" value="TEICHURONIC ACID BIOSYNTHESIS PROTEIN TUAE"/>
    <property type="match status" value="1"/>
</dbReference>
<feature type="transmembrane region" description="Helical" evidence="5">
    <location>
        <begin position="73"/>
        <end position="106"/>
    </location>
</feature>
<dbReference type="GO" id="GO:0016020">
    <property type="term" value="C:membrane"/>
    <property type="evidence" value="ECO:0007669"/>
    <property type="project" value="UniProtKB-SubCell"/>
</dbReference>
<evidence type="ECO:0000256" key="2">
    <source>
        <dbReference type="ARBA" id="ARBA00022692"/>
    </source>
</evidence>
<proteinExistence type="predicted"/>
<reference evidence="8" key="2">
    <citation type="submission" date="2016-04" db="EMBL/GenBank/DDBJ databases">
        <title>Complete Genome and Plasmid Sequences for Rhodococcus fascians D188 and Draft Sequences for Rhodococcus spp. Isolates PBTS 1 and PBTS 2.</title>
        <authorList>
            <person name="Stamer R."/>
            <person name="Vereecke D."/>
            <person name="Zhang Y."/>
            <person name="Schilkey F."/>
            <person name="Devitt N."/>
            <person name="Randall J."/>
        </authorList>
    </citation>
    <scope>NUCLEOTIDE SEQUENCE [LARGE SCALE GENOMIC DNA]</scope>
    <source>
        <strain evidence="8">PBTS2</strain>
    </source>
</reference>
<protein>
    <recommendedName>
        <fullName evidence="6">O-antigen ligase-related domain-containing protein</fullName>
    </recommendedName>
</protein>
<feature type="transmembrane region" description="Helical" evidence="5">
    <location>
        <begin position="21"/>
        <end position="40"/>
    </location>
</feature>
<evidence type="ECO:0000256" key="4">
    <source>
        <dbReference type="ARBA" id="ARBA00023136"/>
    </source>
</evidence>
<keyword evidence="2 5" id="KW-0812">Transmembrane</keyword>
<dbReference type="KEGG" id="rhs:A3Q41_02112"/>
<dbReference type="RefSeq" id="WP_063216571.1">
    <property type="nucleotide sequence ID" value="NZ_CP015220.1"/>
</dbReference>
<feature type="transmembrane region" description="Helical" evidence="5">
    <location>
        <begin position="443"/>
        <end position="461"/>
    </location>
</feature>
<keyword evidence="4 5" id="KW-0472">Membrane</keyword>
<comment type="subcellular location">
    <subcellularLocation>
        <location evidence="1">Membrane</location>
        <topology evidence="1">Multi-pass membrane protein</topology>
    </subcellularLocation>
</comment>
<keyword evidence="3 5" id="KW-1133">Transmembrane helix</keyword>
<feature type="transmembrane region" description="Helical" evidence="5">
    <location>
        <begin position="46"/>
        <end position="66"/>
    </location>
</feature>
<feature type="transmembrane region" description="Helical" evidence="5">
    <location>
        <begin position="175"/>
        <end position="192"/>
    </location>
</feature>
<evidence type="ECO:0000256" key="3">
    <source>
        <dbReference type="ARBA" id="ARBA00022989"/>
    </source>
</evidence>
<feature type="transmembrane region" description="Helical" evidence="5">
    <location>
        <begin position="239"/>
        <end position="256"/>
    </location>
</feature>
<evidence type="ECO:0000259" key="6">
    <source>
        <dbReference type="Pfam" id="PF04932"/>
    </source>
</evidence>
<organism evidence="7 8">
    <name type="scientific">Rhodococcoides fascians</name>
    <name type="common">Rhodococcus fascians</name>
    <dbReference type="NCBI Taxonomy" id="1828"/>
    <lineage>
        <taxon>Bacteria</taxon>
        <taxon>Bacillati</taxon>
        <taxon>Actinomycetota</taxon>
        <taxon>Actinomycetes</taxon>
        <taxon>Mycobacteriales</taxon>
        <taxon>Nocardiaceae</taxon>
        <taxon>Rhodococcoides</taxon>
    </lineage>
</organism>
<feature type="transmembrane region" description="Helical" evidence="5">
    <location>
        <begin position="385"/>
        <end position="407"/>
    </location>
</feature>
<dbReference type="Pfam" id="PF04932">
    <property type="entry name" value="Wzy_C"/>
    <property type="match status" value="1"/>
</dbReference>
<feature type="transmembrane region" description="Helical" evidence="5">
    <location>
        <begin position="304"/>
        <end position="322"/>
    </location>
</feature>
<evidence type="ECO:0000256" key="5">
    <source>
        <dbReference type="SAM" id="Phobius"/>
    </source>
</evidence>
<name>A0A143QKD3_RHOFA</name>
<sequence length="496" mass="52074">MAEPGAARLGERLAQTVLNRAALGSISMTVVLPLVLGIGLGSGQKLGLTLGAALIAGLAAVTVAVVQPRWSYVGLAFSAGCAPFAVLPGAGLPIALLMVVMVWISAMAHPIELGPTDPVEITVLILIAASFVSLIATAVRMQDITEFVRWLVAMSVIFPLLRLPKDDLRRFGRVFVYGVGTGSVFALAMFFLDKSGSWMNHLAPFGYGNTGIIGTHLRFYQDGMTQVVRLTGTYIDPNVAGIFTLVGLTLTCALLRGRQRIVLALIIGGALVITLSRSAMFSVVVAAVALLLFQKMRADRRITIIAGCIAAAASTLAVPAVADRIFDSFSASDTGTRARTAALSDFPAAMEGNWLFGKGWGIDEFTNEVAGYNANYVANSPLVSIYRGGIFVGLAFVLVLVAGAVLAHRNARKEPWESGVAGAGLVGFSLVGLQLDFPVVTNASVTLAFVVLLTFVAADAVEPADDSKLSALQPLPIVDQPVALPAPPRKVNKHHA</sequence>
<gene>
    <name evidence="7" type="ORF">A3Q41_02112</name>
</gene>
<keyword evidence="8" id="KW-1185">Reference proteome</keyword>
<accession>A0A143QKD3</accession>
<dbReference type="InterPro" id="IPR051533">
    <property type="entry name" value="WaaL-like"/>
</dbReference>